<protein>
    <recommendedName>
        <fullName evidence="1">ATPase AAA-type core domain-containing protein</fullName>
    </recommendedName>
</protein>
<dbReference type="InterPro" id="IPR027417">
    <property type="entry name" value="P-loop_NTPase"/>
</dbReference>
<dbReference type="Gene3D" id="3.40.50.300">
    <property type="entry name" value="P-loop containing nucleotide triphosphate hydrolases"/>
    <property type="match status" value="1"/>
</dbReference>
<dbReference type="Pfam" id="PF13304">
    <property type="entry name" value="AAA_21"/>
    <property type="match status" value="1"/>
</dbReference>
<accession>A0ABY2R5D8</accession>
<organism evidence="2 3">
    <name type="scientific">Chryseobacterium candidae</name>
    <dbReference type="NCBI Taxonomy" id="1978493"/>
    <lineage>
        <taxon>Bacteria</taxon>
        <taxon>Pseudomonadati</taxon>
        <taxon>Bacteroidota</taxon>
        <taxon>Flavobacteriia</taxon>
        <taxon>Flavobacteriales</taxon>
        <taxon>Weeksellaceae</taxon>
        <taxon>Chryseobacterium group</taxon>
        <taxon>Chryseobacterium</taxon>
    </lineage>
</organism>
<dbReference type="Proteomes" id="UP000306038">
    <property type="component" value="Unassembled WGS sequence"/>
</dbReference>
<proteinExistence type="predicted"/>
<keyword evidence="3" id="KW-1185">Reference proteome</keyword>
<evidence type="ECO:0000313" key="2">
    <source>
        <dbReference type="EMBL" id="THV58422.1"/>
    </source>
</evidence>
<evidence type="ECO:0000313" key="3">
    <source>
        <dbReference type="Proteomes" id="UP000306038"/>
    </source>
</evidence>
<dbReference type="InterPro" id="IPR003959">
    <property type="entry name" value="ATPase_AAA_core"/>
</dbReference>
<feature type="domain" description="ATPase AAA-type core" evidence="1">
    <location>
        <begin position="431"/>
        <end position="565"/>
    </location>
</feature>
<dbReference type="EMBL" id="SDLV01000025">
    <property type="protein sequence ID" value="THV58422.1"/>
    <property type="molecule type" value="Genomic_DNA"/>
</dbReference>
<dbReference type="RefSeq" id="WP_136522315.1">
    <property type="nucleotide sequence ID" value="NZ_SDLV01000025.1"/>
</dbReference>
<comment type="caution">
    <text evidence="2">The sequence shown here is derived from an EMBL/GenBank/DDBJ whole genome shotgun (WGS) entry which is preliminary data.</text>
</comment>
<sequence>MSFKLLAIRPLEGCNPKFLKNLNPNEIYKFYQEYDFLDIHEKRIECFKNHIEVNRVKNNSDFSVINKLYGEKINISAVVGKNGSGKSALVELLIVCINQLSLKLIDGELHSDAELKSATENENEKIKCEIFYKINNDEFLKLIINDENFSFANLNNKEESFNLKDFFYTEVINYSIYAFNSNIIGKWVDGLFHKNDSYQIPIVINPKREGKDNPYWAGIIDINNEHFLLKQRLLNNILQPIKDNNLNFRRIGDNMIAVKVELNKKEIRDFFIYSNDENQIGRKITEYEDKKKLYENFKNDETFDFSVNIEAYNQDAPLLSCHNIFEILNSIKSEFKLKDIPDSDLQMQLDFYIIYKVISICDKYVEYRKFVDVFYKIYPDKEYKRYKIKVLEFINHLKKYRSHITYKLFQAINYIKYYDNVWGDLKLNDKIDLDLISEKLIEPSIENESLIEVLFPPIFDTEVYLKNEKDNDLIKLSELSSGEQQLIHSVSSIVYHLNNLNSVKGEKIVKYKYINLVFDEIELYFHPEFQRKFIHYILRQINSINLNDISGINILFITHSPFILSDIPKQNVLFIDNGNSEDFKRMNTFGANISDLLAEGFFFSEEEGNKILMGDFVKEKIEETIKIIKEKDFAKKEKAKQIIDLIDEPLIRTKLEEMYYEYFDSEKLVQIEMLELERLAKKYNKKIQ</sequence>
<dbReference type="SUPFAM" id="SSF52540">
    <property type="entry name" value="P-loop containing nucleoside triphosphate hydrolases"/>
    <property type="match status" value="1"/>
</dbReference>
<reference evidence="2 3" key="1">
    <citation type="submission" date="2019-01" db="EMBL/GenBank/DDBJ databases">
        <authorList>
            <person name="B I."/>
            <person name="Ch S."/>
            <person name="Ch V.R."/>
        </authorList>
    </citation>
    <scope>NUCLEOTIDE SEQUENCE [LARGE SCALE GENOMIC DNA]</scope>
    <source>
        <strain evidence="2 3">JC507</strain>
    </source>
</reference>
<evidence type="ECO:0000259" key="1">
    <source>
        <dbReference type="Pfam" id="PF13304"/>
    </source>
</evidence>
<name>A0ABY2R5D8_9FLAO</name>
<gene>
    <name evidence="2" type="ORF">EK417_12415</name>
</gene>